<evidence type="ECO:0000256" key="1">
    <source>
        <dbReference type="SAM" id="SignalP"/>
    </source>
</evidence>
<evidence type="ECO:0008006" key="4">
    <source>
        <dbReference type="Google" id="ProtNLM"/>
    </source>
</evidence>
<feature type="signal peptide" evidence="1">
    <location>
        <begin position="1"/>
        <end position="18"/>
    </location>
</feature>
<keyword evidence="3" id="KW-1185">Reference proteome</keyword>
<dbReference type="EMBL" id="SMLG01000001">
    <property type="protein sequence ID" value="TDE46534.1"/>
    <property type="molecule type" value="Genomic_DNA"/>
</dbReference>
<evidence type="ECO:0000313" key="3">
    <source>
        <dbReference type="Proteomes" id="UP000294814"/>
    </source>
</evidence>
<evidence type="ECO:0000313" key="2">
    <source>
        <dbReference type="EMBL" id="TDE46534.1"/>
    </source>
</evidence>
<accession>A0A4V2Z9U1</accession>
<sequence length="123" mass="13878">MKKIVSLFILFTLLTACGEQPNCNNEEITNTVFQILEENNEILINENGNRAFIYNVSAKDSKIDNIMTTSFDNSLKICNCEGNIKIGDTIIYKGSIKYTAQKNENDDLIVKVESVSPLSEEYK</sequence>
<dbReference type="OrthoDB" id="10012764at2"/>
<keyword evidence="1" id="KW-0732">Signal</keyword>
<dbReference type="AlphaFoldDB" id="A0A4V2Z9U1"/>
<proteinExistence type="predicted"/>
<dbReference type="RefSeq" id="WP_131914486.1">
    <property type="nucleotide sequence ID" value="NZ_SMLG01000001.1"/>
</dbReference>
<gene>
    <name evidence="2" type="ORF">E0I26_00160</name>
</gene>
<name>A0A4V2Z9U1_9FLAO</name>
<dbReference type="PROSITE" id="PS51257">
    <property type="entry name" value="PROKAR_LIPOPROTEIN"/>
    <property type="match status" value="1"/>
</dbReference>
<protein>
    <recommendedName>
        <fullName evidence="4">Lipoprotein</fullName>
    </recommendedName>
</protein>
<reference evidence="2 3" key="1">
    <citation type="submission" date="2019-03" db="EMBL/GenBank/DDBJ databases">
        <title>Novel species of Flavobacterium.</title>
        <authorList>
            <person name="Liu Q."/>
            <person name="Xin Y.-H."/>
        </authorList>
    </citation>
    <scope>NUCLEOTIDE SEQUENCE [LARGE SCALE GENOMIC DNA]</scope>
    <source>
        <strain evidence="2 3">LB3P52</strain>
    </source>
</reference>
<comment type="caution">
    <text evidence="2">The sequence shown here is derived from an EMBL/GenBank/DDBJ whole genome shotgun (WGS) entry which is preliminary data.</text>
</comment>
<feature type="chain" id="PRO_5020534803" description="Lipoprotein" evidence="1">
    <location>
        <begin position="19"/>
        <end position="123"/>
    </location>
</feature>
<dbReference type="Proteomes" id="UP000294814">
    <property type="component" value="Unassembled WGS sequence"/>
</dbReference>
<organism evidence="2 3">
    <name type="scientific">Flavobacterium rhamnosiphilum</name>
    <dbReference type="NCBI Taxonomy" id="2541724"/>
    <lineage>
        <taxon>Bacteria</taxon>
        <taxon>Pseudomonadati</taxon>
        <taxon>Bacteroidota</taxon>
        <taxon>Flavobacteriia</taxon>
        <taxon>Flavobacteriales</taxon>
        <taxon>Flavobacteriaceae</taxon>
        <taxon>Flavobacterium</taxon>
    </lineage>
</organism>